<comment type="similarity">
    <text evidence="4">Belongs to the D-isomer specific 2-hydroxyacid dehydrogenase family.</text>
</comment>
<evidence type="ECO:0000256" key="5">
    <source>
        <dbReference type="SAM" id="MobiDB-lite"/>
    </source>
</evidence>
<dbReference type="Proteomes" id="UP000216857">
    <property type="component" value="Unassembled WGS sequence"/>
</dbReference>
<dbReference type="Pfam" id="PF00389">
    <property type="entry name" value="2-Hacid_dh"/>
    <property type="match status" value="1"/>
</dbReference>
<keyword evidence="3" id="KW-0520">NAD</keyword>
<organism evidence="8 9">
    <name type="scientific">Bordetella genomosp. 9</name>
    <dbReference type="NCBI Taxonomy" id="1416803"/>
    <lineage>
        <taxon>Bacteria</taxon>
        <taxon>Pseudomonadati</taxon>
        <taxon>Pseudomonadota</taxon>
        <taxon>Betaproteobacteria</taxon>
        <taxon>Burkholderiales</taxon>
        <taxon>Alcaligenaceae</taxon>
        <taxon>Bordetella</taxon>
    </lineage>
</organism>
<evidence type="ECO:0000259" key="6">
    <source>
        <dbReference type="Pfam" id="PF00389"/>
    </source>
</evidence>
<gene>
    <name evidence="8" type="ORF">CAL26_06355</name>
</gene>
<dbReference type="AlphaFoldDB" id="A0A261RDL9"/>
<proteinExistence type="inferred from homology"/>
<protein>
    <submittedName>
        <fullName evidence="8">Hydroxyacid dehydrogenase</fullName>
    </submittedName>
</protein>
<dbReference type="PANTHER" id="PTHR10996:SF178">
    <property type="entry name" value="2-HYDROXYACID DEHYDROGENASE YGL185C-RELATED"/>
    <property type="match status" value="1"/>
</dbReference>
<name>A0A261RDL9_9BORD</name>
<dbReference type="RefSeq" id="WP_094846113.1">
    <property type="nucleotide sequence ID" value="NZ_NEVJ01000002.1"/>
</dbReference>
<keyword evidence="9" id="KW-1185">Reference proteome</keyword>
<dbReference type="SUPFAM" id="SSF52283">
    <property type="entry name" value="Formate/glycerate dehydrogenase catalytic domain-like"/>
    <property type="match status" value="1"/>
</dbReference>
<dbReference type="GO" id="GO:0051287">
    <property type="term" value="F:NAD binding"/>
    <property type="evidence" value="ECO:0007669"/>
    <property type="project" value="InterPro"/>
</dbReference>
<dbReference type="InterPro" id="IPR006140">
    <property type="entry name" value="D-isomer_DH_NAD-bd"/>
</dbReference>
<feature type="region of interest" description="Disordered" evidence="5">
    <location>
        <begin position="1"/>
        <end position="21"/>
    </location>
</feature>
<evidence type="ECO:0000256" key="1">
    <source>
        <dbReference type="ARBA" id="ARBA00022857"/>
    </source>
</evidence>
<comment type="caution">
    <text evidence="8">The sequence shown here is derived from an EMBL/GenBank/DDBJ whole genome shotgun (WGS) entry which is preliminary data.</text>
</comment>
<evidence type="ECO:0000313" key="9">
    <source>
        <dbReference type="Proteomes" id="UP000216857"/>
    </source>
</evidence>
<evidence type="ECO:0000259" key="7">
    <source>
        <dbReference type="Pfam" id="PF02826"/>
    </source>
</evidence>
<dbReference type="InterPro" id="IPR036291">
    <property type="entry name" value="NAD(P)-bd_dom_sf"/>
</dbReference>
<dbReference type="GO" id="GO:0016618">
    <property type="term" value="F:hydroxypyruvate reductase [NAD(P)H] activity"/>
    <property type="evidence" value="ECO:0007669"/>
    <property type="project" value="TreeGrafter"/>
</dbReference>
<dbReference type="GO" id="GO:0005829">
    <property type="term" value="C:cytosol"/>
    <property type="evidence" value="ECO:0007669"/>
    <property type="project" value="TreeGrafter"/>
</dbReference>
<feature type="domain" description="D-isomer specific 2-hydroxyacid dehydrogenase NAD-binding" evidence="7">
    <location>
        <begin position="130"/>
        <end position="304"/>
    </location>
</feature>
<sequence>MPTAATDAVNHNADSRSDGADGAPADILIAGPLLPELMQRIEAKYRVHRWWEVADTAAFLQAHGGSIRGIATSGRWGATRAMIESLPALEAIVSFGVGIDPIDMEAARQHGVVVTNTPGVLDDCVADTALALMLAVSRRICELDRFVRAGRWRSETPPMGRKLGGRRCGILGLGNIGRQIARRAEAFGMDIAYHNRSPRKDVPAHFMYCEDIHALAEASDVLVLAVPGGAGTQRVVDAAVLDALGPQGILVNVARGSVVDQDALVCALREGRLGGAGLDVFENEPDVPDALCAMDQVVLSPHIGSSTVETRQAMADLVMANLDGWFERRRPLTPVA</sequence>
<dbReference type="InterPro" id="IPR006139">
    <property type="entry name" value="D-isomer_2_OHA_DH_cat_dom"/>
</dbReference>
<evidence type="ECO:0000256" key="2">
    <source>
        <dbReference type="ARBA" id="ARBA00023002"/>
    </source>
</evidence>
<dbReference type="FunFam" id="3.40.50.720:FF:000213">
    <property type="entry name" value="Putative 2-hydroxyacid dehydrogenase"/>
    <property type="match status" value="1"/>
</dbReference>
<evidence type="ECO:0000313" key="8">
    <source>
        <dbReference type="EMBL" id="OZI23099.1"/>
    </source>
</evidence>
<dbReference type="InterPro" id="IPR050223">
    <property type="entry name" value="D-isomer_2-hydroxyacid_DH"/>
</dbReference>
<dbReference type="Pfam" id="PF02826">
    <property type="entry name" value="2-Hacid_dh_C"/>
    <property type="match status" value="1"/>
</dbReference>
<dbReference type="GO" id="GO:0030267">
    <property type="term" value="F:glyoxylate reductase (NADPH) activity"/>
    <property type="evidence" value="ECO:0007669"/>
    <property type="project" value="TreeGrafter"/>
</dbReference>
<dbReference type="OrthoDB" id="9805416at2"/>
<dbReference type="Gene3D" id="3.40.50.720">
    <property type="entry name" value="NAD(P)-binding Rossmann-like Domain"/>
    <property type="match status" value="2"/>
</dbReference>
<dbReference type="STRING" id="1416803.CAL13_15970"/>
<accession>A0A261RDL9</accession>
<keyword evidence="1" id="KW-0521">NADP</keyword>
<evidence type="ECO:0000256" key="3">
    <source>
        <dbReference type="ARBA" id="ARBA00023027"/>
    </source>
</evidence>
<feature type="domain" description="D-isomer specific 2-hydroxyacid dehydrogenase catalytic" evidence="6">
    <location>
        <begin position="27"/>
        <end position="335"/>
    </location>
</feature>
<dbReference type="EMBL" id="NEVJ01000002">
    <property type="protein sequence ID" value="OZI23099.1"/>
    <property type="molecule type" value="Genomic_DNA"/>
</dbReference>
<reference evidence="8" key="1">
    <citation type="submission" date="2017-05" db="EMBL/GenBank/DDBJ databases">
        <title>Complete and WGS of Bordetella genogroups.</title>
        <authorList>
            <person name="Spilker T."/>
            <person name="Lipuma J."/>
        </authorList>
    </citation>
    <scope>NUCLEOTIDE SEQUENCE</scope>
    <source>
        <strain evidence="8">AU21707</strain>
    </source>
</reference>
<dbReference type="SUPFAM" id="SSF51735">
    <property type="entry name" value="NAD(P)-binding Rossmann-fold domains"/>
    <property type="match status" value="1"/>
</dbReference>
<evidence type="ECO:0000256" key="4">
    <source>
        <dbReference type="RuleBase" id="RU003719"/>
    </source>
</evidence>
<dbReference type="PANTHER" id="PTHR10996">
    <property type="entry name" value="2-HYDROXYACID DEHYDROGENASE-RELATED"/>
    <property type="match status" value="1"/>
</dbReference>
<keyword evidence="2 4" id="KW-0560">Oxidoreductase</keyword>
<dbReference type="CDD" id="cd12156">
    <property type="entry name" value="HPPR"/>
    <property type="match status" value="1"/>
</dbReference>